<evidence type="ECO:0000256" key="4">
    <source>
        <dbReference type="ARBA" id="ARBA00022695"/>
    </source>
</evidence>
<dbReference type="Pfam" id="PF21694">
    <property type="entry name" value="DNA_pol3_delta_C"/>
    <property type="match status" value="1"/>
</dbReference>
<evidence type="ECO:0000313" key="11">
    <source>
        <dbReference type="EMBL" id="HIR01485.1"/>
    </source>
</evidence>
<evidence type="ECO:0000256" key="6">
    <source>
        <dbReference type="ARBA" id="ARBA00022932"/>
    </source>
</evidence>
<dbReference type="EMBL" id="DVGB01000055">
    <property type="protein sequence ID" value="HIR01485.1"/>
    <property type="molecule type" value="Genomic_DNA"/>
</dbReference>
<dbReference type="NCBIfam" id="TIGR01128">
    <property type="entry name" value="holA"/>
    <property type="match status" value="1"/>
</dbReference>
<feature type="domain" description="DNA polymerase III delta N-terminal" evidence="9">
    <location>
        <begin position="14"/>
        <end position="128"/>
    </location>
</feature>
<dbReference type="InterPro" id="IPR048466">
    <property type="entry name" value="DNA_pol3_delta-like_C"/>
</dbReference>
<dbReference type="PANTHER" id="PTHR34388">
    <property type="entry name" value="DNA POLYMERASE III SUBUNIT DELTA"/>
    <property type="match status" value="1"/>
</dbReference>
<dbReference type="Gene3D" id="1.10.8.60">
    <property type="match status" value="1"/>
</dbReference>
<gene>
    <name evidence="11" type="primary">holA</name>
    <name evidence="11" type="ORF">IAA69_04405</name>
</gene>
<evidence type="ECO:0000256" key="7">
    <source>
        <dbReference type="ARBA" id="ARBA00034754"/>
    </source>
</evidence>
<comment type="catalytic activity">
    <reaction evidence="8">
        <text>DNA(n) + a 2'-deoxyribonucleoside 5'-triphosphate = DNA(n+1) + diphosphate</text>
        <dbReference type="Rhea" id="RHEA:22508"/>
        <dbReference type="Rhea" id="RHEA-COMP:17339"/>
        <dbReference type="Rhea" id="RHEA-COMP:17340"/>
        <dbReference type="ChEBI" id="CHEBI:33019"/>
        <dbReference type="ChEBI" id="CHEBI:61560"/>
        <dbReference type="ChEBI" id="CHEBI:173112"/>
        <dbReference type="EC" id="2.7.7.7"/>
    </reaction>
</comment>
<comment type="caution">
    <text evidence="11">The sequence shown here is derived from an EMBL/GenBank/DDBJ whole genome shotgun (WGS) entry which is preliminary data.</text>
</comment>
<dbReference type="InterPro" id="IPR005790">
    <property type="entry name" value="DNA_polIII_delta"/>
</dbReference>
<dbReference type="PANTHER" id="PTHR34388:SF1">
    <property type="entry name" value="DNA POLYMERASE III SUBUNIT DELTA"/>
    <property type="match status" value="1"/>
</dbReference>
<dbReference type="SUPFAM" id="SSF48019">
    <property type="entry name" value="post-AAA+ oligomerization domain-like"/>
    <property type="match status" value="1"/>
</dbReference>
<dbReference type="InterPro" id="IPR027417">
    <property type="entry name" value="P-loop_NTPase"/>
</dbReference>
<evidence type="ECO:0000313" key="12">
    <source>
        <dbReference type="Proteomes" id="UP000824261"/>
    </source>
</evidence>
<proteinExistence type="inferred from homology"/>
<dbReference type="SUPFAM" id="SSF52540">
    <property type="entry name" value="P-loop containing nucleoside triphosphate hydrolases"/>
    <property type="match status" value="1"/>
</dbReference>
<dbReference type="GO" id="GO:0003887">
    <property type="term" value="F:DNA-directed DNA polymerase activity"/>
    <property type="evidence" value="ECO:0007669"/>
    <property type="project" value="UniProtKB-KW"/>
</dbReference>
<reference evidence="11" key="1">
    <citation type="submission" date="2020-10" db="EMBL/GenBank/DDBJ databases">
        <authorList>
            <person name="Gilroy R."/>
        </authorList>
    </citation>
    <scope>NUCLEOTIDE SEQUENCE</scope>
    <source>
        <strain evidence="11">ChiGjej1B1-2707</strain>
    </source>
</reference>
<accession>A0A9D0ZZJ5</accession>
<evidence type="ECO:0000256" key="8">
    <source>
        <dbReference type="ARBA" id="ARBA00049244"/>
    </source>
</evidence>
<organism evidence="11 12">
    <name type="scientific">Candidatus Aveggerthella stercoripullorum</name>
    <dbReference type="NCBI Taxonomy" id="2840688"/>
    <lineage>
        <taxon>Bacteria</taxon>
        <taxon>Bacillati</taxon>
        <taxon>Actinomycetota</taxon>
        <taxon>Coriobacteriia</taxon>
        <taxon>Eggerthellales</taxon>
        <taxon>Eggerthellaceae</taxon>
        <taxon>Eggerthellaceae incertae sedis</taxon>
        <taxon>Candidatus Aveggerthella</taxon>
    </lineage>
</organism>
<dbReference type="Pfam" id="PF06144">
    <property type="entry name" value="DNA_pol3_delta"/>
    <property type="match status" value="1"/>
</dbReference>
<sequence length="327" mass="35817">MATAKKTDTLLPVYLVVGEDELKRRTVMERLHRRLEASGDIAFNTDRFAGDAATGDDVVAACNTVPFASDVRLVQVDDADKLKKADSEALVAYLDNPCETTVLALTAVKLAKNTRLYKAVAKHGKSAVIDCAPVKRYELPRTVRAMAVTHGIALTEGAARALVEQVGESTVALDNELRKLAVAHRGNDPVTEHEVLGLVARTAEVKPWDFVDAFSARNSEKALWCLGRMESVSPHALLAMCTTRIRELLCARALLERGTPNELARVLKVPDWRVKNHAGWARGYTAAELRAALKGACRTERAMKSGSDPHEAFLLWALDTMKRPGRL</sequence>
<evidence type="ECO:0000256" key="1">
    <source>
        <dbReference type="ARBA" id="ARBA00012417"/>
    </source>
</evidence>
<keyword evidence="5" id="KW-0235">DNA replication</keyword>
<dbReference type="GO" id="GO:0009360">
    <property type="term" value="C:DNA polymerase III complex"/>
    <property type="evidence" value="ECO:0007669"/>
    <property type="project" value="InterPro"/>
</dbReference>
<keyword evidence="6" id="KW-0239">DNA-directed DNA polymerase</keyword>
<dbReference type="InterPro" id="IPR008921">
    <property type="entry name" value="DNA_pol3_clamp-load_cplx_C"/>
</dbReference>
<dbReference type="InterPro" id="IPR010372">
    <property type="entry name" value="DNA_pol3_delta_N"/>
</dbReference>
<dbReference type="EC" id="2.7.7.7" evidence="1"/>
<feature type="domain" description="DNA polymerase III delta subunit-like C-terminal" evidence="10">
    <location>
        <begin position="208"/>
        <end position="311"/>
    </location>
</feature>
<comment type="similarity">
    <text evidence="7">Belongs to the DNA polymerase HolA subunit family.</text>
</comment>
<keyword evidence="3 11" id="KW-0808">Transferase</keyword>
<dbReference type="GO" id="GO:0003677">
    <property type="term" value="F:DNA binding"/>
    <property type="evidence" value="ECO:0007669"/>
    <property type="project" value="InterPro"/>
</dbReference>
<dbReference type="GO" id="GO:0006261">
    <property type="term" value="P:DNA-templated DNA replication"/>
    <property type="evidence" value="ECO:0007669"/>
    <property type="project" value="TreeGrafter"/>
</dbReference>
<dbReference type="Gene3D" id="1.20.272.10">
    <property type="match status" value="1"/>
</dbReference>
<dbReference type="Gene3D" id="3.40.50.300">
    <property type="entry name" value="P-loop containing nucleotide triphosphate hydrolases"/>
    <property type="match status" value="1"/>
</dbReference>
<reference evidence="11" key="2">
    <citation type="journal article" date="2021" name="PeerJ">
        <title>Extensive microbial diversity within the chicken gut microbiome revealed by metagenomics and culture.</title>
        <authorList>
            <person name="Gilroy R."/>
            <person name="Ravi A."/>
            <person name="Getino M."/>
            <person name="Pursley I."/>
            <person name="Horton D.L."/>
            <person name="Alikhan N.F."/>
            <person name="Baker D."/>
            <person name="Gharbi K."/>
            <person name="Hall N."/>
            <person name="Watson M."/>
            <person name="Adriaenssens E.M."/>
            <person name="Foster-Nyarko E."/>
            <person name="Jarju S."/>
            <person name="Secka A."/>
            <person name="Antonio M."/>
            <person name="Oren A."/>
            <person name="Chaudhuri R.R."/>
            <person name="La Ragione R."/>
            <person name="Hildebrand F."/>
            <person name="Pallen M.J."/>
        </authorList>
    </citation>
    <scope>NUCLEOTIDE SEQUENCE</scope>
    <source>
        <strain evidence="11">ChiGjej1B1-2707</strain>
    </source>
</reference>
<keyword evidence="4 11" id="KW-0548">Nucleotidyltransferase</keyword>
<evidence type="ECO:0000259" key="10">
    <source>
        <dbReference type="Pfam" id="PF21694"/>
    </source>
</evidence>
<evidence type="ECO:0000259" key="9">
    <source>
        <dbReference type="Pfam" id="PF06144"/>
    </source>
</evidence>
<evidence type="ECO:0000256" key="5">
    <source>
        <dbReference type="ARBA" id="ARBA00022705"/>
    </source>
</evidence>
<evidence type="ECO:0000256" key="2">
    <source>
        <dbReference type="ARBA" id="ARBA00017703"/>
    </source>
</evidence>
<protein>
    <recommendedName>
        <fullName evidence="2">DNA polymerase III subunit delta</fullName>
        <ecNumber evidence="1">2.7.7.7</ecNumber>
    </recommendedName>
</protein>
<name>A0A9D0ZZJ5_9ACTN</name>
<dbReference type="Proteomes" id="UP000824261">
    <property type="component" value="Unassembled WGS sequence"/>
</dbReference>
<evidence type="ECO:0000256" key="3">
    <source>
        <dbReference type="ARBA" id="ARBA00022679"/>
    </source>
</evidence>
<dbReference type="AlphaFoldDB" id="A0A9D0ZZJ5"/>